<keyword evidence="4 6" id="KW-1133">Transmembrane helix</keyword>
<feature type="transmembrane region" description="Helical" evidence="6">
    <location>
        <begin position="21"/>
        <end position="40"/>
    </location>
</feature>
<feature type="transmembrane region" description="Helical" evidence="6">
    <location>
        <begin position="506"/>
        <end position="525"/>
    </location>
</feature>
<evidence type="ECO:0000256" key="1">
    <source>
        <dbReference type="ARBA" id="ARBA00004651"/>
    </source>
</evidence>
<dbReference type="GO" id="GO:0005886">
    <property type="term" value="C:plasma membrane"/>
    <property type="evidence" value="ECO:0007669"/>
    <property type="project" value="UniProtKB-SubCell"/>
</dbReference>
<dbReference type="RefSeq" id="WP_013684134.1">
    <property type="nucleotide sequence ID" value="NC_015320.1"/>
</dbReference>
<feature type="transmembrane region" description="Helical" evidence="6">
    <location>
        <begin position="224"/>
        <end position="244"/>
    </location>
</feature>
<accession>F2KP69</accession>
<dbReference type="NCBIfam" id="NF004704">
    <property type="entry name" value="PRK06041.1-2"/>
    <property type="match status" value="1"/>
</dbReference>
<dbReference type="OrthoDB" id="141855at2157"/>
<sequence length="568" mass="64224">MEYADLFRIIGISARDYFVKFAAPLVVISIISSLLFYYLLGPLVGNMSFIFLLIPLFGILLALLYPKIVADKKRIEIDQNLHLFITHIGVLATAEVDRVALFEKIAEKKEFEELANQARKIVKLVREWGLSLPEACKFQAKRCPSKIFRDFLERFAYNIDAGQPVEEFLMAEQDVLMTEFETMYFNALKDVDIFKDLFLSMVLSIAFAVVFATILPALTGTDPLFMLLITLVLFAVTETGFLYAMKTRIPNDPLWAKFDTKTESERKLDLYIFIALIGVAVLCVVVALMFLGTIPTTLPIINKPMPLIMQLVLPLTPLIIPGMVSRKIEKILRERDKHYPSFIRSLGAAETAKQTTTTHALKTLQYKDFGALTEKVRNLYKRLNMRISQEYSWRMFMRECETFIIHRFSEMYMDARIKGGVPEKIGNIIAKNVERINALRMHRNQTTTTLIGVLYGITASLAFALYVGVEVIELMANSLQVINMNLPEGVPSASILSLQQYNIPQVNFIIALLLIVHSMLSSVMIKIVDGGHQVNAYFHFVVMLWISALSALATDLGIGSMIKIGELA</sequence>
<protein>
    <submittedName>
        <fullName evidence="8">Type II secretion system F domain protein</fullName>
    </submittedName>
</protein>
<dbReference type="Pfam" id="PF00482">
    <property type="entry name" value="T2SSF"/>
    <property type="match status" value="1"/>
</dbReference>
<dbReference type="GeneID" id="10394594"/>
<feature type="transmembrane region" description="Helical" evidence="6">
    <location>
        <begin position="46"/>
        <end position="65"/>
    </location>
</feature>
<evidence type="ECO:0000256" key="5">
    <source>
        <dbReference type="ARBA" id="ARBA00023136"/>
    </source>
</evidence>
<dbReference type="HOGENOM" id="CLU_479528_0_0_2"/>
<feature type="transmembrane region" description="Helical" evidence="6">
    <location>
        <begin position="270"/>
        <end position="295"/>
    </location>
</feature>
<feature type="domain" description="Type II secretion system protein GspF" evidence="7">
    <location>
        <begin position="84"/>
        <end position="210"/>
    </location>
</feature>
<dbReference type="KEGG" id="ave:Arcve_1470"/>
<organism evidence="8 9">
    <name type="scientific">Archaeoglobus veneficus (strain DSM 11195 / SNP6)</name>
    <dbReference type="NCBI Taxonomy" id="693661"/>
    <lineage>
        <taxon>Archaea</taxon>
        <taxon>Methanobacteriati</taxon>
        <taxon>Methanobacteriota</taxon>
        <taxon>Archaeoglobi</taxon>
        <taxon>Archaeoglobales</taxon>
        <taxon>Archaeoglobaceae</taxon>
        <taxon>Archaeoglobus</taxon>
    </lineage>
</organism>
<feature type="transmembrane region" description="Helical" evidence="6">
    <location>
        <begin position="307"/>
        <end position="325"/>
    </location>
</feature>
<keyword evidence="2" id="KW-1003">Cell membrane</keyword>
<keyword evidence="5 6" id="KW-0472">Membrane</keyword>
<evidence type="ECO:0000256" key="4">
    <source>
        <dbReference type="ARBA" id="ARBA00022989"/>
    </source>
</evidence>
<evidence type="ECO:0000256" key="6">
    <source>
        <dbReference type="SAM" id="Phobius"/>
    </source>
</evidence>
<comment type="subcellular location">
    <subcellularLocation>
        <location evidence="1">Cell membrane</location>
        <topology evidence="1">Multi-pass membrane protein</topology>
    </subcellularLocation>
</comment>
<evidence type="ECO:0000259" key="7">
    <source>
        <dbReference type="Pfam" id="PF00482"/>
    </source>
</evidence>
<dbReference type="STRING" id="693661.Arcve_1470"/>
<reference evidence="8 9" key="1">
    <citation type="submission" date="2011-03" db="EMBL/GenBank/DDBJ databases">
        <title>The complete genome of Archaeoglobus veneficus SNP6.</title>
        <authorList>
            <consortium name="US DOE Joint Genome Institute (JGI-PGF)"/>
            <person name="Lucas S."/>
            <person name="Copeland A."/>
            <person name="Lapidus A."/>
            <person name="Bruce D."/>
            <person name="Goodwin L."/>
            <person name="Pitluck S."/>
            <person name="Kyrpides N."/>
            <person name="Mavromatis K."/>
            <person name="Pagani I."/>
            <person name="Ivanova N."/>
            <person name="Mikhailova N."/>
            <person name="Lu M."/>
            <person name="Detter J.C."/>
            <person name="Tapia R."/>
            <person name="Han C."/>
            <person name="Land M."/>
            <person name="Hauser L."/>
            <person name="Markowitz V."/>
            <person name="Cheng J.-F."/>
            <person name="Hugenholtz P."/>
            <person name="Woyke T."/>
            <person name="Wu D."/>
            <person name="Spring S."/>
            <person name="Brambilla E."/>
            <person name="Klenk H.-P."/>
            <person name="Eisen J.A."/>
        </authorList>
    </citation>
    <scope>NUCLEOTIDE SEQUENCE [LARGE SCALE GENOMIC DNA]</scope>
    <source>
        <strain>SNP6</strain>
    </source>
</reference>
<evidence type="ECO:0000313" key="8">
    <source>
        <dbReference type="EMBL" id="AEA47473.1"/>
    </source>
</evidence>
<dbReference type="Proteomes" id="UP000008136">
    <property type="component" value="Chromosome"/>
</dbReference>
<evidence type="ECO:0000313" key="9">
    <source>
        <dbReference type="Proteomes" id="UP000008136"/>
    </source>
</evidence>
<evidence type="ECO:0000256" key="2">
    <source>
        <dbReference type="ARBA" id="ARBA00022475"/>
    </source>
</evidence>
<dbReference type="PANTHER" id="PTHR35402:SF2">
    <property type="entry name" value="FLAGELLA ACCESSORY PROTEIN J"/>
    <property type="match status" value="1"/>
</dbReference>
<dbReference type="eggNOG" id="arCOG01809">
    <property type="taxonomic scope" value="Archaea"/>
</dbReference>
<dbReference type="EMBL" id="CP002588">
    <property type="protein sequence ID" value="AEA47473.1"/>
    <property type="molecule type" value="Genomic_DNA"/>
</dbReference>
<evidence type="ECO:0000256" key="3">
    <source>
        <dbReference type="ARBA" id="ARBA00022692"/>
    </source>
</evidence>
<gene>
    <name evidence="8" type="ordered locus">Arcve_1470</name>
</gene>
<keyword evidence="9" id="KW-1185">Reference proteome</keyword>
<feature type="transmembrane region" description="Helical" evidence="6">
    <location>
        <begin position="450"/>
        <end position="469"/>
    </location>
</feature>
<dbReference type="InterPro" id="IPR056569">
    <property type="entry name" value="ArlJ-like"/>
</dbReference>
<feature type="transmembrane region" description="Helical" evidence="6">
    <location>
        <begin position="537"/>
        <end position="562"/>
    </location>
</feature>
<name>F2KP69_ARCVS</name>
<dbReference type="InterPro" id="IPR018076">
    <property type="entry name" value="T2SS_GspF_dom"/>
</dbReference>
<keyword evidence="3 6" id="KW-0812">Transmembrane</keyword>
<dbReference type="AlphaFoldDB" id="F2KP69"/>
<dbReference type="PANTHER" id="PTHR35402">
    <property type="entry name" value="INTEGRAL MEMBRANE PROTEIN-RELATED"/>
    <property type="match status" value="1"/>
</dbReference>
<proteinExistence type="predicted"/>
<feature type="transmembrane region" description="Helical" evidence="6">
    <location>
        <begin position="197"/>
        <end position="218"/>
    </location>
</feature>